<dbReference type="NCBIfam" id="TIGR04076">
    <property type="entry name" value="TIGR04076 family protein"/>
    <property type="match status" value="1"/>
</dbReference>
<evidence type="ECO:0008006" key="3">
    <source>
        <dbReference type="Google" id="ProtNLM"/>
    </source>
</evidence>
<dbReference type="AlphaFoldDB" id="A0A124G040"/>
<proteinExistence type="predicted"/>
<dbReference type="Proteomes" id="UP000053467">
    <property type="component" value="Unassembled WGS sequence"/>
</dbReference>
<protein>
    <recommendedName>
        <fullName evidence="3">TIGR04076 family protein</fullName>
    </recommendedName>
</protein>
<evidence type="ECO:0000313" key="2">
    <source>
        <dbReference type="Proteomes" id="UP000053467"/>
    </source>
</evidence>
<name>A0A124G040_UNCT6</name>
<organism evidence="1 2">
    <name type="scientific">candidate division TA06 bacterium 34_109</name>
    <dbReference type="NCBI Taxonomy" id="1635277"/>
    <lineage>
        <taxon>Bacteria</taxon>
        <taxon>Bacteria division TA06</taxon>
    </lineage>
</organism>
<reference evidence="2" key="1">
    <citation type="journal article" date="2015" name="MBio">
        <title>Genome-Resolved Metagenomic Analysis Reveals Roles for Candidate Phyla and Other Microbial Community Members in Biogeochemical Transformations in Oil Reservoirs.</title>
        <authorList>
            <person name="Hu P."/>
            <person name="Tom L."/>
            <person name="Singh A."/>
            <person name="Thomas B.C."/>
            <person name="Baker B.J."/>
            <person name="Piceno Y.M."/>
            <person name="Andersen G.L."/>
            <person name="Banfield J.F."/>
        </authorList>
    </citation>
    <scope>NUCLEOTIDE SEQUENCE [LARGE SCALE GENOMIC DNA]</scope>
</reference>
<gene>
    <name evidence="1" type="ORF">XE03_1681</name>
</gene>
<dbReference type="InterPro" id="IPR023811">
    <property type="entry name" value="CHP04076"/>
</dbReference>
<sequence length="101" mass="11549">MYLSAKTLKIRVYDIKGNCPIYKLNQIFYVKNGYILESDINLCMHSLASIMPYYIALSRGIDPRELNIGDKNNQAYVQCLDPCDKTKGGTVTFEITIENFN</sequence>
<dbReference type="EMBL" id="LGGX01000026">
    <property type="protein sequence ID" value="KUK86187.1"/>
    <property type="molecule type" value="Genomic_DNA"/>
</dbReference>
<accession>A0A124G040</accession>
<evidence type="ECO:0000313" key="1">
    <source>
        <dbReference type="EMBL" id="KUK86187.1"/>
    </source>
</evidence>
<comment type="caution">
    <text evidence="1">The sequence shown here is derived from an EMBL/GenBank/DDBJ whole genome shotgun (WGS) entry which is preliminary data.</text>
</comment>